<dbReference type="RefSeq" id="WP_163589023.1">
    <property type="nucleotide sequence ID" value="NZ_CP040856.1"/>
</dbReference>
<evidence type="ECO:0000313" key="7">
    <source>
        <dbReference type="EMBL" id="QIA88665.1"/>
    </source>
</evidence>
<dbReference type="AlphaFoldDB" id="A0A9X7TI56"/>
<dbReference type="Gene3D" id="1.20.1440.20">
    <property type="entry name" value="LemA-like domain"/>
    <property type="match status" value="1"/>
</dbReference>
<comment type="similarity">
    <text evidence="2">Belongs to the LemA family.</text>
</comment>
<dbReference type="SUPFAM" id="SSF140478">
    <property type="entry name" value="LemA-like"/>
    <property type="match status" value="1"/>
</dbReference>
<dbReference type="InterPro" id="IPR007156">
    <property type="entry name" value="MamQ_LemA"/>
</dbReference>
<dbReference type="InterPro" id="IPR023353">
    <property type="entry name" value="LemA-like_dom_sf"/>
</dbReference>
<proteinExistence type="inferred from homology"/>
<sequence>MKKVYIGSSVIGVVILFLLSTWIGISNNLNNAQQDYEAQWSQVENVMQRRYDLIPNLTASVKGDMHNEQKVFGELAKARENYTAAKSNKQKLKADTELNTSIGALISVIHERYPKLESNERVHDLMVELEGSENRVSVERRNYIQKVQTYNQMVRNFPSSVIAQQKGMHVEEYYQASSQAQNAPKVDLD</sequence>
<keyword evidence="4 6" id="KW-1133">Transmembrane helix</keyword>
<evidence type="ECO:0000313" key="8">
    <source>
        <dbReference type="Proteomes" id="UP000464749"/>
    </source>
</evidence>
<evidence type="ECO:0000256" key="4">
    <source>
        <dbReference type="ARBA" id="ARBA00022989"/>
    </source>
</evidence>
<keyword evidence="7" id="KW-0614">Plasmid</keyword>
<evidence type="ECO:0000256" key="5">
    <source>
        <dbReference type="ARBA" id="ARBA00023136"/>
    </source>
</evidence>
<dbReference type="Pfam" id="PF04011">
    <property type="entry name" value="LemA"/>
    <property type="match status" value="1"/>
</dbReference>
<gene>
    <name evidence="7" type="ORF">FEE39_10510</name>
</gene>
<evidence type="ECO:0000256" key="6">
    <source>
        <dbReference type="SAM" id="Phobius"/>
    </source>
</evidence>
<dbReference type="PANTHER" id="PTHR34478">
    <property type="entry name" value="PROTEIN LEMA"/>
    <property type="match status" value="1"/>
</dbReference>
<dbReference type="Proteomes" id="UP000464749">
    <property type="component" value="Plasmid unnamed2"/>
</dbReference>
<dbReference type="PANTHER" id="PTHR34478:SF2">
    <property type="entry name" value="MEMBRANE PROTEIN"/>
    <property type="match status" value="1"/>
</dbReference>
<dbReference type="GO" id="GO:0016020">
    <property type="term" value="C:membrane"/>
    <property type="evidence" value="ECO:0007669"/>
    <property type="project" value="UniProtKB-SubCell"/>
</dbReference>
<feature type="transmembrane region" description="Helical" evidence="6">
    <location>
        <begin position="6"/>
        <end position="25"/>
    </location>
</feature>
<keyword evidence="3 6" id="KW-0812">Transmembrane</keyword>
<evidence type="ECO:0000256" key="1">
    <source>
        <dbReference type="ARBA" id="ARBA00004167"/>
    </source>
</evidence>
<comment type="subcellular location">
    <subcellularLocation>
        <location evidence="1">Membrane</location>
        <topology evidence="1">Single-pass membrane protein</topology>
    </subcellularLocation>
</comment>
<reference evidence="7 8" key="1">
    <citation type="submission" date="2019-06" db="EMBL/GenBank/DDBJ databases">
        <title>Whole genome sequencing of Lactobacillus johnsonii strain G2A.</title>
        <authorList>
            <person name="Conlan S."/>
            <person name="Thomas P.J."/>
            <person name="Mullikin J."/>
            <person name="Singer J."/>
            <person name="Weaver C."/>
            <person name="Segre J.A."/>
        </authorList>
    </citation>
    <scope>NUCLEOTIDE SEQUENCE [LARGE SCALE GENOMIC DNA]</scope>
    <source>
        <strain evidence="7 8">G2A</strain>
        <plasmid evidence="7 8">unnamed2</plasmid>
    </source>
</reference>
<geneLocation type="plasmid" evidence="7 8">
    <name>unnamed2</name>
</geneLocation>
<name>A0A9X7TI56_LACJH</name>
<protein>
    <submittedName>
        <fullName evidence="7">LemA family protein</fullName>
    </submittedName>
</protein>
<accession>A0A9X7TI56</accession>
<evidence type="ECO:0000256" key="3">
    <source>
        <dbReference type="ARBA" id="ARBA00022692"/>
    </source>
</evidence>
<evidence type="ECO:0000256" key="2">
    <source>
        <dbReference type="ARBA" id="ARBA00008854"/>
    </source>
</evidence>
<organism evidence="7 8">
    <name type="scientific">Lactobacillus johnsonii</name>
    <dbReference type="NCBI Taxonomy" id="33959"/>
    <lineage>
        <taxon>Bacteria</taxon>
        <taxon>Bacillati</taxon>
        <taxon>Bacillota</taxon>
        <taxon>Bacilli</taxon>
        <taxon>Lactobacillales</taxon>
        <taxon>Lactobacillaceae</taxon>
        <taxon>Lactobacillus</taxon>
    </lineage>
</organism>
<dbReference type="EMBL" id="CP040856">
    <property type="protein sequence ID" value="QIA88665.1"/>
    <property type="molecule type" value="Genomic_DNA"/>
</dbReference>
<keyword evidence="5 6" id="KW-0472">Membrane</keyword>